<dbReference type="OrthoDB" id="40579at2759"/>
<organism evidence="1 2">
    <name type="scientific">Sphaeroforma arctica JP610</name>
    <dbReference type="NCBI Taxonomy" id="667725"/>
    <lineage>
        <taxon>Eukaryota</taxon>
        <taxon>Ichthyosporea</taxon>
        <taxon>Ichthyophonida</taxon>
        <taxon>Sphaeroforma</taxon>
    </lineage>
</organism>
<dbReference type="GeneID" id="25917697"/>
<sequence>MSTFSYGTYRYGESDHSDGTLVDTMPSHKKSWVEACTMHGISISADQFYGYAGMGTADIVSELAEQQ</sequence>
<reference evidence="1 2" key="1">
    <citation type="submission" date="2011-02" db="EMBL/GenBank/DDBJ databases">
        <title>The Genome Sequence of Sphaeroforma arctica JP610.</title>
        <authorList>
            <consortium name="The Broad Institute Genome Sequencing Platform"/>
            <person name="Russ C."/>
            <person name="Cuomo C."/>
            <person name="Young S.K."/>
            <person name="Zeng Q."/>
            <person name="Gargeya S."/>
            <person name="Alvarado L."/>
            <person name="Berlin A."/>
            <person name="Chapman S.B."/>
            <person name="Chen Z."/>
            <person name="Freedman E."/>
            <person name="Gellesch M."/>
            <person name="Goldberg J."/>
            <person name="Griggs A."/>
            <person name="Gujja S."/>
            <person name="Heilman E."/>
            <person name="Heiman D."/>
            <person name="Howarth C."/>
            <person name="Mehta T."/>
            <person name="Neiman D."/>
            <person name="Pearson M."/>
            <person name="Roberts A."/>
            <person name="Saif S."/>
            <person name="Shea T."/>
            <person name="Shenoy N."/>
            <person name="Sisk P."/>
            <person name="Stolte C."/>
            <person name="Sykes S."/>
            <person name="White J."/>
            <person name="Yandava C."/>
            <person name="Burger G."/>
            <person name="Gray M.W."/>
            <person name="Holland P.W.H."/>
            <person name="King N."/>
            <person name="Lang F.B.F."/>
            <person name="Roger A.J."/>
            <person name="Ruiz-Trillo I."/>
            <person name="Haas B."/>
            <person name="Nusbaum C."/>
            <person name="Birren B."/>
        </authorList>
    </citation>
    <scope>NUCLEOTIDE SEQUENCE [LARGE SCALE GENOMIC DNA]</scope>
    <source>
        <strain evidence="1 2">JP610</strain>
    </source>
</reference>
<dbReference type="SUPFAM" id="SSF56784">
    <property type="entry name" value="HAD-like"/>
    <property type="match status" value="1"/>
</dbReference>
<feature type="non-terminal residue" evidence="1">
    <location>
        <position position="67"/>
    </location>
</feature>
<dbReference type="EMBL" id="KQ251602">
    <property type="protein sequence ID" value="KNC70281.1"/>
    <property type="molecule type" value="Genomic_DNA"/>
</dbReference>
<dbReference type="InterPro" id="IPR023198">
    <property type="entry name" value="PGP-like_dom2"/>
</dbReference>
<keyword evidence="2" id="KW-1185">Reference proteome</keyword>
<protein>
    <submittedName>
        <fullName evidence="1">Uncharacterized protein</fullName>
    </submittedName>
</protein>
<gene>
    <name evidence="1" type="ORF">SARC_17193</name>
</gene>
<dbReference type="Proteomes" id="UP000054560">
    <property type="component" value="Unassembled WGS sequence"/>
</dbReference>
<evidence type="ECO:0000313" key="2">
    <source>
        <dbReference type="Proteomes" id="UP000054560"/>
    </source>
</evidence>
<dbReference type="AlphaFoldDB" id="A0A0L0F0V4"/>
<accession>A0A0L0F0V4</accession>
<proteinExistence type="predicted"/>
<dbReference type="RefSeq" id="XP_014144183.1">
    <property type="nucleotide sequence ID" value="XM_014288708.1"/>
</dbReference>
<evidence type="ECO:0000313" key="1">
    <source>
        <dbReference type="EMBL" id="KNC70281.1"/>
    </source>
</evidence>
<dbReference type="Gene3D" id="1.10.150.240">
    <property type="entry name" value="Putative phosphatase, domain 2"/>
    <property type="match status" value="1"/>
</dbReference>
<dbReference type="InterPro" id="IPR036412">
    <property type="entry name" value="HAD-like_sf"/>
</dbReference>
<name>A0A0L0F0V4_9EUKA</name>